<feature type="repeat" description="RCC1" evidence="2">
    <location>
        <begin position="97"/>
        <end position="148"/>
    </location>
</feature>
<dbReference type="InterPro" id="IPR009091">
    <property type="entry name" value="RCC1/BLIP-II"/>
</dbReference>
<dbReference type="AlphaFoldDB" id="A0A8J5FM41"/>
<dbReference type="InterPro" id="IPR000408">
    <property type="entry name" value="Reg_chr_condens"/>
</dbReference>
<feature type="region of interest" description="Disordered" evidence="3">
    <location>
        <begin position="227"/>
        <end position="267"/>
    </location>
</feature>
<evidence type="ECO:0000256" key="3">
    <source>
        <dbReference type="SAM" id="MobiDB-lite"/>
    </source>
</evidence>
<reference evidence="4 5" key="1">
    <citation type="submission" date="2020-08" db="EMBL/GenBank/DDBJ databases">
        <title>Plant Genome Project.</title>
        <authorList>
            <person name="Zhang R.-G."/>
        </authorList>
    </citation>
    <scope>NUCLEOTIDE SEQUENCE [LARGE SCALE GENOMIC DNA]</scope>
    <source>
        <tissue evidence="4">Rhizome</tissue>
    </source>
</reference>
<evidence type="ECO:0000313" key="4">
    <source>
        <dbReference type="EMBL" id="KAG6487048.1"/>
    </source>
</evidence>
<dbReference type="InterPro" id="IPR051210">
    <property type="entry name" value="Ub_ligase/GEF_domain"/>
</dbReference>
<comment type="caution">
    <text evidence="4">The sequence shown here is derived from an EMBL/GenBank/DDBJ whole genome shotgun (WGS) entry which is preliminary data.</text>
</comment>
<dbReference type="Proteomes" id="UP000734854">
    <property type="component" value="Unassembled WGS sequence"/>
</dbReference>
<keyword evidence="1" id="KW-0677">Repeat</keyword>
<dbReference type="PANTHER" id="PTHR22870">
    <property type="entry name" value="REGULATOR OF CHROMOSOME CONDENSATION"/>
    <property type="match status" value="1"/>
</dbReference>
<name>A0A8J5FM41_ZINOF</name>
<dbReference type="EMBL" id="JACMSC010000015">
    <property type="protein sequence ID" value="KAG6487048.1"/>
    <property type="molecule type" value="Genomic_DNA"/>
</dbReference>
<keyword evidence="5" id="KW-1185">Reference proteome</keyword>
<proteinExistence type="predicted"/>
<dbReference type="PANTHER" id="PTHR22870:SF468">
    <property type="entry name" value="OS04G0686200 PROTEIN"/>
    <property type="match status" value="1"/>
</dbReference>
<evidence type="ECO:0000256" key="1">
    <source>
        <dbReference type="ARBA" id="ARBA00022737"/>
    </source>
</evidence>
<dbReference type="PROSITE" id="PS50012">
    <property type="entry name" value="RCC1_3"/>
    <property type="match status" value="1"/>
</dbReference>
<feature type="compositionally biased region" description="Basic and acidic residues" evidence="3">
    <location>
        <begin position="251"/>
        <end position="267"/>
    </location>
</feature>
<evidence type="ECO:0000313" key="5">
    <source>
        <dbReference type="Proteomes" id="UP000734854"/>
    </source>
</evidence>
<organism evidence="4 5">
    <name type="scientific">Zingiber officinale</name>
    <name type="common">Ginger</name>
    <name type="synonym">Amomum zingiber</name>
    <dbReference type="NCBI Taxonomy" id="94328"/>
    <lineage>
        <taxon>Eukaryota</taxon>
        <taxon>Viridiplantae</taxon>
        <taxon>Streptophyta</taxon>
        <taxon>Embryophyta</taxon>
        <taxon>Tracheophyta</taxon>
        <taxon>Spermatophyta</taxon>
        <taxon>Magnoliopsida</taxon>
        <taxon>Liliopsida</taxon>
        <taxon>Zingiberales</taxon>
        <taxon>Zingiberaceae</taxon>
        <taxon>Zingiber</taxon>
    </lineage>
</organism>
<dbReference type="SUPFAM" id="SSF50985">
    <property type="entry name" value="RCC1/BLIP-II"/>
    <property type="match status" value="1"/>
</dbReference>
<protein>
    <submittedName>
        <fullName evidence="4">Uncharacterized protein</fullName>
    </submittedName>
</protein>
<sequence>MLAKGALPDGMRISVSSLPSTSSQGSTQEDFDASEDVYVWGVVISDSSSRASVDKNSIPSTTMADVLLPKPLESNLILGIRQVAVGVRHAALVTKQGEVFTWGKECGGRLGHGVASDSVHPRLVETLTSSAVDYVACGEFHSCAATVSGELYTWGDGTHNTGLLGKPRISCEGKDKFDKMDTSWSKPSSSSNSDLGINSEAKVSIHAFLPRATANSTYNSRVVSTFSRKPSLSRSTTPTPTTAGLSLPKCFIEDAKKNQRSTESRTS</sequence>
<gene>
    <name evidence="4" type="ORF">ZIOFF_055630</name>
</gene>
<feature type="compositionally biased region" description="Low complexity" evidence="3">
    <location>
        <begin position="230"/>
        <end position="248"/>
    </location>
</feature>
<accession>A0A8J5FM41</accession>
<dbReference type="Pfam" id="PF00415">
    <property type="entry name" value="RCC1"/>
    <property type="match status" value="1"/>
</dbReference>
<evidence type="ECO:0000256" key="2">
    <source>
        <dbReference type="PROSITE-ProRule" id="PRU00235"/>
    </source>
</evidence>
<dbReference type="Gene3D" id="2.130.10.30">
    <property type="entry name" value="Regulator of chromosome condensation 1/beta-lactamase-inhibitor protein II"/>
    <property type="match status" value="1"/>
</dbReference>